<dbReference type="OrthoDB" id="10031130at2759"/>
<feature type="repeat" description="TPR" evidence="3">
    <location>
        <begin position="796"/>
        <end position="829"/>
    </location>
</feature>
<dbReference type="Gene3D" id="3.90.176.10">
    <property type="entry name" value="Toxin ADP-ribosyltransferase, Chain A, domain 1"/>
    <property type="match status" value="1"/>
</dbReference>
<dbReference type="SMART" id="SM00671">
    <property type="entry name" value="SEL1"/>
    <property type="match status" value="6"/>
</dbReference>
<keyword evidence="1" id="KW-0677">Repeat</keyword>
<evidence type="ECO:0000256" key="2">
    <source>
        <dbReference type="ARBA" id="ARBA00022803"/>
    </source>
</evidence>
<dbReference type="AlphaFoldDB" id="A0A814Q559"/>
<evidence type="ECO:0008006" key="6">
    <source>
        <dbReference type="Google" id="ProtNLM"/>
    </source>
</evidence>
<dbReference type="InterPro" id="IPR011990">
    <property type="entry name" value="TPR-like_helical_dom_sf"/>
</dbReference>
<protein>
    <recommendedName>
        <fullName evidence="6">Nephrocystin-3</fullName>
    </recommendedName>
</protein>
<dbReference type="SUPFAM" id="SSF81901">
    <property type="entry name" value="HCP-like"/>
    <property type="match status" value="1"/>
</dbReference>
<dbReference type="PROSITE" id="PS50005">
    <property type="entry name" value="TPR"/>
    <property type="match status" value="7"/>
</dbReference>
<feature type="repeat" description="TPR" evidence="3">
    <location>
        <begin position="431"/>
        <end position="464"/>
    </location>
</feature>
<name>A0A814Q559_ADIRI</name>
<dbReference type="Pfam" id="PF13181">
    <property type="entry name" value="TPR_8"/>
    <property type="match status" value="2"/>
</dbReference>
<evidence type="ECO:0000313" key="5">
    <source>
        <dbReference type="Proteomes" id="UP000663852"/>
    </source>
</evidence>
<evidence type="ECO:0000256" key="3">
    <source>
        <dbReference type="PROSITE-ProRule" id="PRU00339"/>
    </source>
</evidence>
<dbReference type="Proteomes" id="UP000663852">
    <property type="component" value="Unassembled WGS sequence"/>
</dbReference>
<dbReference type="Pfam" id="PF13424">
    <property type="entry name" value="TPR_12"/>
    <property type="match status" value="3"/>
</dbReference>
<dbReference type="PANTHER" id="PTHR45641">
    <property type="entry name" value="TETRATRICOPEPTIDE REPEAT PROTEIN (AFU_ORTHOLOGUE AFUA_6G03870)"/>
    <property type="match status" value="1"/>
</dbReference>
<feature type="repeat" description="TPR" evidence="3">
    <location>
        <begin position="596"/>
        <end position="629"/>
    </location>
</feature>
<dbReference type="InterPro" id="IPR019734">
    <property type="entry name" value="TPR_rpt"/>
</dbReference>
<feature type="repeat" description="TPR" evidence="3">
    <location>
        <begin position="554"/>
        <end position="587"/>
    </location>
</feature>
<evidence type="ECO:0000256" key="1">
    <source>
        <dbReference type="ARBA" id="ARBA00022737"/>
    </source>
</evidence>
<sequence length="1050" mass="123248">MLLSTTASNSTFAYRLKEAQLKISSNKMPRGERKRDHNEANIHANSMSTNVYSLKDSISLHSSLNAAFVLYQVLLQRILHGNDLELIEGSSLTKYFEPEDKNDRQTMKEFDANYCSSEAIYWYTRESCIHKILNQALQMQNIDDIIPFGQFMKDLDAQLTEEHKLFVKEQDATTIQVYRGQLISKDELNRLKTTQGQLLSMNSFLSTSTNREKAIDIIINRSAPPNENSVSILFEFVIDLCAPPSSYADIRHLSAFSDDEEVLFMFGSIFRLEHISYDKHLKIWIANVTLCSPNDADVKEFRTTLEHQLEGQNQLIALGNYFIQMMKYDQAEDFYQKILNNKLTNNPIELAYCYHGLAQVNEKKGEYQYAIRNLNKALGYLLENSDENQEDHPLISQSYNDLAKVYAKDMNYISAFQYYEKALETINNVPSTTYAGLAQMHFQLENYYLALQYLRQALENHPPTAFALIANTYIDMGKVFAKINRKDRALDMFDRAMKAQLKLLDTDHPDISYTYSAMAIMYSEMDDQDTALELMDKAFHIQLDSLPNDHSDFADTYRHYGDIYVKIDDLDKALAYYYKSLENQFKTLQWNHPAIVLTYITIGNVYRKMKDYKQALTYFHKVLDSELTRKNFGDPTLSQAYKTLGDVYLDKNDSDQCLNYYLQYLQNELQTKLHEHMSLAETYRTVANIYFKKRLLSEALLYYNRLLDCYLQKKPFDETIIHDIYMTIGKVYLKKNRITDTLLYYEKLSNKSTNSKYDDINNIHFEKRHLDQVLNYYEKYLKEQIQTRSATDSSLADVYQILGSICLEKRNHDKALDYLLKLLDIKLNKKAPQNPVLSELYEIIGSIYLQKQDYNKALVYFNQFLDCQLLLKPFSHPLIINVYKTIGKIYLRKNPFDLTSNYLNRNASISSKLNLKTIHAEKRHLERTIIYFYTLLKAQIENKNHPIKDFTSEQIYTIIANIFLEKQDTNQALVYYHQLLHYQYRKNPYEYTILGQTYEIIGKIFHKQRNLTKALQNYRQSLSLYQQANPKNQRLINNMKFHIREIITPF</sequence>
<keyword evidence="2 3" id="KW-0802">TPR repeat</keyword>
<feature type="repeat" description="TPR" evidence="3">
    <location>
        <begin position="396"/>
        <end position="429"/>
    </location>
</feature>
<feature type="repeat" description="TPR" evidence="3">
    <location>
        <begin position="995"/>
        <end position="1028"/>
    </location>
</feature>
<dbReference type="PANTHER" id="PTHR45641:SF1">
    <property type="entry name" value="AAA+ ATPASE DOMAIN-CONTAINING PROTEIN"/>
    <property type="match status" value="1"/>
</dbReference>
<dbReference type="SUPFAM" id="SSF56399">
    <property type="entry name" value="ADP-ribosylation"/>
    <property type="match status" value="1"/>
</dbReference>
<accession>A0A814Q559</accession>
<evidence type="ECO:0000313" key="4">
    <source>
        <dbReference type="EMBL" id="CAF1115292.1"/>
    </source>
</evidence>
<proteinExistence type="predicted"/>
<dbReference type="Gene3D" id="1.25.40.10">
    <property type="entry name" value="Tetratricopeptide repeat domain"/>
    <property type="match status" value="6"/>
</dbReference>
<dbReference type="SMART" id="SM00028">
    <property type="entry name" value="TPR"/>
    <property type="match status" value="15"/>
</dbReference>
<organism evidence="4 5">
    <name type="scientific">Adineta ricciae</name>
    <name type="common">Rotifer</name>
    <dbReference type="NCBI Taxonomy" id="249248"/>
    <lineage>
        <taxon>Eukaryota</taxon>
        <taxon>Metazoa</taxon>
        <taxon>Spiralia</taxon>
        <taxon>Gnathifera</taxon>
        <taxon>Rotifera</taxon>
        <taxon>Eurotatoria</taxon>
        <taxon>Bdelloidea</taxon>
        <taxon>Adinetida</taxon>
        <taxon>Adinetidae</taxon>
        <taxon>Adineta</taxon>
    </lineage>
</organism>
<dbReference type="PROSITE" id="PS51996">
    <property type="entry name" value="TR_MART"/>
    <property type="match status" value="1"/>
</dbReference>
<reference evidence="4" key="1">
    <citation type="submission" date="2021-02" db="EMBL/GenBank/DDBJ databases">
        <authorList>
            <person name="Nowell W R."/>
        </authorList>
    </citation>
    <scope>NUCLEOTIDE SEQUENCE</scope>
</reference>
<dbReference type="InterPro" id="IPR006597">
    <property type="entry name" value="Sel1-like"/>
</dbReference>
<feature type="repeat" description="TPR" evidence="3">
    <location>
        <begin position="470"/>
        <end position="503"/>
    </location>
</feature>
<comment type="caution">
    <text evidence="4">The sequence shown here is derived from an EMBL/GenBank/DDBJ whole genome shotgun (WGS) entry which is preliminary data.</text>
</comment>
<dbReference type="EMBL" id="CAJNOJ010000103">
    <property type="protein sequence ID" value="CAF1115292.1"/>
    <property type="molecule type" value="Genomic_DNA"/>
</dbReference>
<gene>
    <name evidence="4" type="ORF">EDS130_LOCUS20752</name>
</gene>
<dbReference type="SUPFAM" id="SSF48452">
    <property type="entry name" value="TPR-like"/>
    <property type="match status" value="3"/>
</dbReference>